<dbReference type="OrthoDB" id="10479290at2759"/>
<feature type="compositionally biased region" description="Polar residues" evidence="1">
    <location>
        <begin position="269"/>
        <end position="281"/>
    </location>
</feature>
<feature type="domain" description="Micro-fibrillar-associated protein 1 C-terminal" evidence="2">
    <location>
        <begin position="125"/>
        <end position="246"/>
    </location>
</feature>
<feature type="compositionally biased region" description="Basic and acidic residues" evidence="1">
    <location>
        <begin position="329"/>
        <end position="338"/>
    </location>
</feature>
<dbReference type="GeneID" id="8293995"/>
<dbReference type="AlphaFoldDB" id="C5DNB1"/>
<dbReference type="OMA" id="WFERQNE"/>
<feature type="compositionally biased region" description="Low complexity" evidence="1">
    <location>
        <begin position="257"/>
        <end position="268"/>
    </location>
</feature>
<dbReference type="HOGENOM" id="CLU_821512_0_0_1"/>
<feature type="compositionally biased region" description="Basic and acidic residues" evidence="1">
    <location>
        <begin position="206"/>
        <end position="243"/>
    </location>
</feature>
<evidence type="ECO:0000259" key="2">
    <source>
        <dbReference type="Pfam" id="PF06991"/>
    </source>
</evidence>
<dbReference type="InParanoid" id="C5DNB1"/>
<organism evidence="3 4">
    <name type="scientific">Lachancea thermotolerans (strain ATCC 56472 / CBS 6340 / NRRL Y-8284)</name>
    <name type="common">Yeast</name>
    <name type="synonym">Kluyveromyces thermotolerans</name>
    <dbReference type="NCBI Taxonomy" id="559295"/>
    <lineage>
        <taxon>Eukaryota</taxon>
        <taxon>Fungi</taxon>
        <taxon>Dikarya</taxon>
        <taxon>Ascomycota</taxon>
        <taxon>Saccharomycotina</taxon>
        <taxon>Saccharomycetes</taxon>
        <taxon>Saccharomycetales</taxon>
        <taxon>Saccharomycetaceae</taxon>
        <taxon>Lachancea</taxon>
    </lineage>
</organism>
<feature type="compositionally biased region" description="Acidic residues" evidence="1">
    <location>
        <begin position="14"/>
        <end position="24"/>
    </location>
</feature>
<protein>
    <submittedName>
        <fullName evidence="3">KLTH0G15554p</fullName>
    </submittedName>
</protein>
<dbReference type="RefSeq" id="XP_002555709.1">
    <property type="nucleotide sequence ID" value="XM_002555663.1"/>
</dbReference>
<evidence type="ECO:0000256" key="1">
    <source>
        <dbReference type="SAM" id="MobiDB-lite"/>
    </source>
</evidence>
<gene>
    <name evidence="3" type="ordered locus">KLTH0G15554g</name>
</gene>
<dbReference type="InterPro" id="IPR009730">
    <property type="entry name" value="MFAP1_C"/>
</dbReference>
<name>C5DNB1_LACTC</name>
<dbReference type="Pfam" id="PF06991">
    <property type="entry name" value="MFAP1"/>
    <property type="match status" value="1"/>
</dbReference>
<feature type="compositionally biased region" description="Low complexity" evidence="1">
    <location>
        <begin position="95"/>
        <end position="117"/>
    </location>
</feature>
<proteinExistence type="predicted"/>
<dbReference type="FunCoup" id="C5DNB1">
    <property type="interactions" value="164"/>
</dbReference>
<feature type="region of interest" description="Disordered" evidence="1">
    <location>
        <begin position="1"/>
        <end position="338"/>
    </location>
</feature>
<dbReference type="Proteomes" id="UP000002036">
    <property type="component" value="Chromosome G"/>
</dbReference>
<dbReference type="EMBL" id="CU928171">
    <property type="protein sequence ID" value="CAR25272.1"/>
    <property type="molecule type" value="Genomic_DNA"/>
</dbReference>
<dbReference type="STRING" id="559295.C5DNB1"/>
<sequence>MAIRHFRRKPPSEEISDESSDSSSDEQSTSAQVPLDAAASRDAAQDTEPTTHLLAATPRPAASPQKPALSETAVETTIKTAGSRDALPPSVAGRSAADPSNHSASASSEESASASDSDGSEDSSSDSDSQDYALPKPVFVKNLRKRTDPATTAQNESYRREAAATRIQQEKSRLARDQQLPRASALHGTDRELTQAILELDDDDTKDPSQEHEAWQRRQEARALRTRQALEQKQKELEEREAARLASSLNDNDGFATSTVTNSTKTSTLDSRSVRSASANDASGLAHPHQRKRTSKAEMSSSKAHKKYRPQSLKGSDITLPSLDPSQQSREDNEYSVI</sequence>
<dbReference type="InterPro" id="IPR033194">
    <property type="entry name" value="MFAP1"/>
</dbReference>
<keyword evidence="4" id="KW-1185">Reference proteome</keyword>
<dbReference type="KEGG" id="lth:KLTH0G15554g"/>
<reference evidence="3 4" key="1">
    <citation type="journal article" date="2009" name="Genome Res.">
        <title>Comparative genomics of protoploid Saccharomycetaceae.</title>
        <authorList>
            <consortium name="The Genolevures Consortium"/>
            <person name="Souciet J.-L."/>
            <person name="Dujon B."/>
            <person name="Gaillardin C."/>
            <person name="Johnston M."/>
            <person name="Baret P.V."/>
            <person name="Cliften P."/>
            <person name="Sherman D.J."/>
            <person name="Weissenbach J."/>
            <person name="Westhof E."/>
            <person name="Wincker P."/>
            <person name="Jubin C."/>
            <person name="Poulain J."/>
            <person name="Barbe V."/>
            <person name="Segurens B."/>
            <person name="Artiguenave F."/>
            <person name="Anthouard V."/>
            <person name="Vacherie B."/>
            <person name="Val M.-E."/>
            <person name="Fulton R.S."/>
            <person name="Minx P."/>
            <person name="Wilson R."/>
            <person name="Durrens P."/>
            <person name="Jean G."/>
            <person name="Marck C."/>
            <person name="Martin T."/>
            <person name="Nikolski M."/>
            <person name="Rolland T."/>
            <person name="Seret M.-L."/>
            <person name="Casaregola S."/>
            <person name="Despons L."/>
            <person name="Fairhead C."/>
            <person name="Fischer G."/>
            <person name="Lafontaine I."/>
            <person name="Leh V."/>
            <person name="Lemaire M."/>
            <person name="de Montigny J."/>
            <person name="Neuveglise C."/>
            <person name="Thierry A."/>
            <person name="Blanc-Lenfle I."/>
            <person name="Bleykasten C."/>
            <person name="Diffels J."/>
            <person name="Fritsch E."/>
            <person name="Frangeul L."/>
            <person name="Goeffon A."/>
            <person name="Jauniaux N."/>
            <person name="Kachouri-Lafond R."/>
            <person name="Payen C."/>
            <person name="Potier S."/>
            <person name="Pribylova L."/>
            <person name="Ozanne C."/>
            <person name="Richard G.-F."/>
            <person name="Sacerdot C."/>
            <person name="Straub M.-L."/>
            <person name="Talla E."/>
        </authorList>
    </citation>
    <scope>NUCLEOTIDE SEQUENCE [LARGE SCALE GENOMIC DNA]</scope>
    <source>
        <strain evidence="4">ATCC 56472 / CBS 6340 / NRRL Y-8284</strain>
    </source>
</reference>
<dbReference type="PANTHER" id="PTHR15327">
    <property type="entry name" value="MICROFIBRIL-ASSOCIATED PROTEIN"/>
    <property type="match status" value="1"/>
</dbReference>
<feature type="compositionally biased region" description="Basic and acidic residues" evidence="1">
    <location>
        <begin position="157"/>
        <end position="176"/>
    </location>
</feature>
<dbReference type="eggNOG" id="ENOG502S80M">
    <property type="taxonomic scope" value="Eukaryota"/>
</dbReference>
<feature type="compositionally biased region" description="Acidic residues" evidence="1">
    <location>
        <begin position="118"/>
        <end position="129"/>
    </location>
</feature>
<evidence type="ECO:0000313" key="3">
    <source>
        <dbReference type="EMBL" id="CAR25272.1"/>
    </source>
</evidence>
<accession>C5DNB1</accession>
<evidence type="ECO:0000313" key="4">
    <source>
        <dbReference type="Proteomes" id="UP000002036"/>
    </source>
</evidence>